<evidence type="ECO:0008006" key="4">
    <source>
        <dbReference type="Google" id="ProtNLM"/>
    </source>
</evidence>
<name>A0A1L9S805_9EURO</name>
<keyword evidence="1" id="KW-0812">Transmembrane</keyword>
<proteinExistence type="predicted"/>
<sequence>MSVRLLHPDEYELGTRSSLDSEGTFNLDEADFETQTRGRPRTFLRSSLPVWLTRVLPASWSSSGYRRLQPPKPLLSGASRRSCHRRFFLRRLCFLSHITLAIISVLVLLTAIFCPSYTRLPPHYASLRRSVADSDAVGRGNPRNEKVFIAASIYDNGGSLAGGRWGDGIVELIDLLGRDNVFLSIYENDSGQKGETALRELEKRVTCEKAIVIEEHLDLYSLPTVIIPGGEKRVKRIEYLAEVRNRALRPLVENPERRFDKLLYVNDVVFDPLDALQLLFSTNANEEGVAQYRAACAVDFINPFKFYDTYATRDLQGYSMGVPFFPWFTSAGKGDSRQDVLDGKDAVRVRSCWGGMVAFDARYFQQTNSPVRFRSGNDLFWEASECCLIHADIQDPQTNLEQISDTGIYMNPFVRVAYDSTTLSWLSTTRRFERLYSFLHNLINHLVGLPWYNERRAEVPGQSVQEKVWVANDQMVGGGSFEVLERIAGNDGYCGRRGLQVIVEHRVKGKKGYESIPIPTL</sequence>
<keyword evidence="1" id="KW-0472">Membrane</keyword>
<dbReference type="OrthoDB" id="262547at2759"/>
<organism evidence="2 3">
    <name type="scientific">Penicilliopsis zonata CBS 506.65</name>
    <dbReference type="NCBI Taxonomy" id="1073090"/>
    <lineage>
        <taxon>Eukaryota</taxon>
        <taxon>Fungi</taxon>
        <taxon>Dikarya</taxon>
        <taxon>Ascomycota</taxon>
        <taxon>Pezizomycotina</taxon>
        <taxon>Eurotiomycetes</taxon>
        <taxon>Eurotiomycetidae</taxon>
        <taxon>Eurotiales</taxon>
        <taxon>Aspergillaceae</taxon>
        <taxon>Penicilliopsis</taxon>
    </lineage>
</organism>
<feature type="transmembrane region" description="Helical" evidence="1">
    <location>
        <begin position="92"/>
        <end position="113"/>
    </location>
</feature>
<reference evidence="3" key="1">
    <citation type="journal article" date="2017" name="Genome Biol.">
        <title>Comparative genomics reveals high biological diversity and specific adaptations in the industrially and medically important fungal genus Aspergillus.</title>
        <authorList>
            <person name="de Vries R.P."/>
            <person name="Riley R."/>
            <person name="Wiebenga A."/>
            <person name="Aguilar-Osorio G."/>
            <person name="Amillis S."/>
            <person name="Uchima C.A."/>
            <person name="Anderluh G."/>
            <person name="Asadollahi M."/>
            <person name="Askin M."/>
            <person name="Barry K."/>
            <person name="Battaglia E."/>
            <person name="Bayram O."/>
            <person name="Benocci T."/>
            <person name="Braus-Stromeyer S.A."/>
            <person name="Caldana C."/>
            <person name="Canovas D."/>
            <person name="Cerqueira G.C."/>
            <person name="Chen F."/>
            <person name="Chen W."/>
            <person name="Choi C."/>
            <person name="Clum A."/>
            <person name="Dos Santos R.A."/>
            <person name="Damasio A.R."/>
            <person name="Diallinas G."/>
            <person name="Emri T."/>
            <person name="Fekete E."/>
            <person name="Flipphi M."/>
            <person name="Freyberg S."/>
            <person name="Gallo A."/>
            <person name="Gournas C."/>
            <person name="Habgood R."/>
            <person name="Hainaut M."/>
            <person name="Harispe M.L."/>
            <person name="Henrissat B."/>
            <person name="Hilden K.S."/>
            <person name="Hope R."/>
            <person name="Hossain A."/>
            <person name="Karabika E."/>
            <person name="Karaffa L."/>
            <person name="Karanyi Z."/>
            <person name="Krasevec N."/>
            <person name="Kuo A."/>
            <person name="Kusch H."/>
            <person name="LaButti K."/>
            <person name="Lagendijk E.L."/>
            <person name="Lapidus A."/>
            <person name="Levasseur A."/>
            <person name="Lindquist E."/>
            <person name="Lipzen A."/>
            <person name="Logrieco A.F."/>
            <person name="MacCabe A."/>
            <person name="Maekelae M.R."/>
            <person name="Malavazi I."/>
            <person name="Melin P."/>
            <person name="Meyer V."/>
            <person name="Mielnichuk N."/>
            <person name="Miskei M."/>
            <person name="Molnar A.P."/>
            <person name="Mule G."/>
            <person name="Ngan C.Y."/>
            <person name="Orejas M."/>
            <person name="Orosz E."/>
            <person name="Ouedraogo J.P."/>
            <person name="Overkamp K.M."/>
            <person name="Park H.-S."/>
            <person name="Perrone G."/>
            <person name="Piumi F."/>
            <person name="Punt P.J."/>
            <person name="Ram A.F."/>
            <person name="Ramon A."/>
            <person name="Rauscher S."/>
            <person name="Record E."/>
            <person name="Riano-Pachon D.M."/>
            <person name="Robert V."/>
            <person name="Roehrig J."/>
            <person name="Ruller R."/>
            <person name="Salamov A."/>
            <person name="Salih N.S."/>
            <person name="Samson R.A."/>
            <person name="Sandor E."/>
            <person name="Sanguinetti M."/>
            <person name="Schuetze T."/>
            <person name="Sepcic K."/>
            <person name="Shelest E."/>
            <person name="Sherlock G."/>
            <person name="Sophianopoulou V."/>
            <person name="Squina F.M."/>
            <person name="Sun H."/>
            <person name="Susca A."/>
            <person name="Todd R.B."/>
            <person name="Tsang A."/>
            <person name="Unkles S.E."/>
            <person name="van de Wiele N."/>
            <person name="van Rossen-Uffink D."/>
            <person name="Oliveira J.V."/>
            <person name="Vesth T.C."/>
            <person name="Visser J."/>
            <person name="Yu J.-H."/>
            <person name="Zhou M."/>
            <person name="Andersen M.R."/>
            <person name="Archer D.B."/>
            <person name="Baker S.E."/>
            <person name="Benoit I."/>
            <person name="Brakhage A.A."/>
            <person name="Braus G.H."/>
            <person name="Fischer R."/>
            <person name="Frisvad J.C."/>
            <person name="Goldman G.H."/>
            <person name="Houbraken J."/>
            <person name="Oakley B."/>
            <person name="Pocsi I."/>
            <person name="Scazzocchio C."/>
            <person name="Seiboth B."/>
            <person name="vanKuyk P.A."/>
            <person name="Wortman J."/>
            <person name="Dyer P.S."/>
            <person name="Grigoriev I.V."/>
        </authorList>
    </citation>
    <scope>NUCLEOTIDE SEQUENCE [LARGE SCALE GENOMIC DNA]</scope>
    <source>
        <strain evidence="3">CBS 506.65</strain>
    </source>
</reference>
<dbReference type="STRING" id="1073090.A0A1L9S805"/>
<keyword evidence="1" id="KW-1133">Transmembrane helix</keyword>
<dbReference type="GeneID" id="34610535"/>
<dbReference type="PANTHER" id="PTHR34144">
    <property type="entry name" value="CHROMOSOME 8, WHOLE GENOME SHOTGUN SEQUENCE"/>
    <property type="match status" value="1"/>
</dbReference>
<evidence type="ECO:0000256" key="1">
    <source>
        <dbReference type="SAM" id="Phobius"/>
    </source>
</evidence>
<protein>
    <recommendedName>
        <fullName evidence="4">Glycosyltransferase family 69 protein</fullName>
    </recommendedName>
</protein>
<evidence type="ECO:0000313" key="3">
    <source>
        <dbReference type="Proteomes" id="UP000184188"/>
    </source>
</evidence>
<dbReference type="EMBL" id="KV878353">
    <property type="protein sequence ID" value="OJJ43270.1"/>
    <property type="molecule type" value="Genomic_DNA"/>
</dbReference>
<evidence type="ECO:0000313" key="2">
    <source>
        <dbReference type="EMBL" id="OJJ43270.1"/>
    </source>
</evidence>
<dbReference type="VEuPathDB" id="FungiDB:ASPZODRAFT_136484"/>
<dbReference type="RefSeq" id="XP_022577780.1">
    <property type="nucleotide sequence ID" value="XM_022724070.1"/>
</dbReference>
<keyword evidence="3" id="KW-1185">Reference proteome</keyword>
<dbReference type="Pfam" id="PF11735">
    <property type="entry name" value="CAP59_mtransfer"/>
    <property type="match status" value="1"/>
</dbReference>
<dbReference type="InterPro" id="IPR021047">
    <property type="entry name" value="Mannosyltransferase_CMT1"/>
</dbReference>
<dbReference type="PANTHER" id="PTHR34144:SF8">
    <property type="entry name" value="GLYCOSYLTRANSFERASE FAMILY 69 PROTEIN"/>
    <property type="match status" value="1"/>
</dbReference>
<accession>A0A1L9S805</accession>
<dbReference type="AlphaFoldDB" id="A0A1L9S805"/>
<gene>
    <name evidence="2" type="ORF">ASPZODRAFT_136484</name>
</gene>
<dbReference type="Proteomes" id="UP000184188">
    <property type="component" value="Unassembled WGS sequence"/>
</dbReference>